<dbReference type="EMBL" id="CP080333">
    <property type="protein sequence ID" value="QYL17618.1"/>
    <property type="molecule type" value="Genomic_DNA"/>
</dbReference>
<dbReference type="NCBIfam" id="NF033563">
    <property type="entry name" value="transpos_IS30"/>
    <property type="match status" value="1"/>
</dbReference>
<dbReference type="Pfam" id="PF13936">
    <property type="entry name" value="HTH_38"/>
    <property type="match status" value="1"/>
</dbReference>
<dbReference type="InterPro" id="IPR036397">
    <property type="entry name" value="RNaseH_sf"/>
</dbReference>
<keyword evidence="4" id="KW-1185">Reference proteome</keyword>
<dbReference type="InterPro" id="IPR025246">
    <property type="entry name" value="IS30-like_HTH"/>
</dbReference>
<organism evidence="3 4">
    <name type="scientific">Mycolicibacterium pallens</name>
    <dbReference type="NCBI Taxonomy" id="370524"/>
    <lineage>
        <taxon>Bacteria</taxon>
        <taxon>Bacillati</taxon>
        <taxon>Actinomycetota</taxon>
        <taxon>Actinomycetes</taxon>
        <taxon>Mycobacteriales</taxon>
        <taxon>Mycobacteriaceae</taxon>
        <taxon>Mycolicibacterium</taxon>
    </lineage>
</organism>
<accession>A0ABX8VNG1</accession>
<gene>
    <name evidence="3" type="ORF">K0O64_03325</name>
</gene>
<protein>
    <submittedName>
        <fullName evidence="3">IS30 family transposase</fullName>
    </submittedName>
</protein>
<evidence type="ECO:0000259" key="2">
    <source>
        <dbReference type="PROSITE" id="PS50994"/>
    </source>
</evidence>
<dbReference type="Pfam" id="PF00665">
    <property type="entry name" value="rve"/>
    <property type="match status" value="1"/>
</dbReference>
<evidence type="ECO:0000313" key="3">
    <source>
        <dbReference type="EMBL" id="QYL17618.1"/>
    </source>
</evidence>
<reference evidence="3 4" key="1">
    <citation type="submission" date="2021-07" db="EMBL/GenBank/DDBJ databases">
        <title>Whole genome sequencing of non-tuberculosis mycobacteria type-strains.</title>
        <authorList>
            <person name="Igarashi Y."/>
            <person name="Osugi A."/>
            <person name="Mitarai S."/>
        </authorList>
    </citation>
    <scope>NUCLEOTIDE SEQUENCE [LARGE SCALE GENOMIC DNA]</scope>
    <source>
        <strain evidence="3 4">JCM 16370</strain>
    </source>
</reference>
<dbReference type="Proteomes" id="UP000825367">
    <property type="component" value="Chromosome"/>
</dbReference>
<dbReference type="InterPro" id="IPR051917">
    <property type="entry name" value="Transposase-Integrase"/>
</dbReference>
<dbReference type="Gene3D" id="3.30.420.10">
    <property type="entry name" value="Ribonuclease H-like superfamily/Ribonuclease H"/>
    <property type="match status" value="1"/>
</dbReference>
<proteinExistence type="predicted"/>
<feature type="domain" description="Integrase catalytic" evidence="2">
    <location>
        <begin position="245"/>
        <end position="408"/>
    </location>
</feature>
<keyword evidence="1" id="KW-0233">DNA recombination</keyword>
<dbReference type="InterPro" id="IPR012337">
    <property type="entry name" value="RNaseH-like_sf"/>
</dbReference>
<evidence type="ECO:0000313" key="4">
    <source>
        <dbReference type="Proteomes" id="UP000825367"/>
    </source>
</evidence>
<name>A0ABX8VNG1_9MYCO</name>
<dbReference type="PANTHER" id="PTHR10948:SF23">
    <property type="entry name" value="TRANSPOSASE INSI FOR INSERTION SEQUENCE ELEMENT IS30A-RELATED"/>
    <property type="match status" value="1"/>
</dbReference>
<dbReference type="PROSITE" id="PS50994">
    <property type="entry name" value="INTEGRASE"/>
    <property type="match status" value="1"/>
</dbReference>
<dbReference type="InterPro" id="IPR001584">
    <property type="entry name" value="Integrase_cat-core"/>
</dbReference>
<evidence type="ECO:0000256" key="1">
    <source>
        <dbReference type="ARBA" id="ARBA00023172"/>
    </source>
</evidence>
<sequence length="420" mass="46675">MLMPRSPLLSVQARFWELVSAGLGPGDAGVVVRVSAASGRLWFRQCGGVNPQLQQPRGVKRPRLTHAEREQIMLGTASGESIRSIARRLGRAATTVMREIERNGKVRGLEGRYRALHRFGANRGGWDAKSGYSAVLAQQRSEARARRPKTGKIARCPALSDEVQRLLTKKFSPAQIAGRLAKTYPDRPAMLVSHETIYKALYVQGRGELRRELTKCLRTGRALRKPRNRRPSGDGPGHIQGMVNISERPAEADDRAVPGHWEGDLIIGKNQTSQIGTLVERSSGFVHFVHLPGRRDAATVATALTKVIKTLPDALRRSLTWDQGIEMHHHSRISIDADIDIFFCDPHSPWQRGSNENTNGLARQYFPKGTDLSVHSEAYLAEVAAELNERPRKRFDWDNPAEVLNRLLSPPTESTVATNP</sequence>
<dbReference type="PANTHER" id="PTHR10948">
    <property type="entry name" value="TRANSPOSASE"/>
    <property type="match status" value="1"/>
</dbReference>
<dbReference type="InterPro" id="IPR053392">
    <property type="entry name" value="Transposase_IS30-like"/>
</dbReference>
<dbReference type="SUPFAM" id="SSF53098">
    <property type="entry name" value="Ribonuclease H-like"/>
    <property type="match status" value="1"/>
</dbReference>